<feature type="domain" description="DUF6534" evidence="2">
    <location>
        <begin position="170"/>
        <end position="240"/>
    </location>
</feature>
<feature type="transmembrane region" description="Helical" evidence="1">
    <location>
        <begin position="46"/>
        <end position="65"/>
    </location>
</feature>
<dbReference type="AlphaFoldDB" id="A0A9P5Q1N2"/>
<comment type="caution">
    <text evidence="3">The sequence shown here is derived from an EMBL/GenBank/DDBJ whole genome shotgun (WGS) entry which is preliminary data.</text>
</comment>
<proteinExistence type="predicted"/>
<feature type="transmembrane region" description="Helical" evidence="1">
    <location>
        <begin position="206"/>
        <end position="226"/>
    </location>
</feature>
<evidence type="ECO:0000313" key="4">
    <source>
        <dbReference type="Proteomes" id="UP000772434"/>
    </source>
</evidence>
<protein>
    <recommendedName>
        <fullName evidence="2">DUF6534 domain-containing protein</fullName>
    </recommendedName>
</protein>
<dbReference type="PANTHER" id="PTHR40465">
    <property type="entry name" value="CHROMOSOME 1, WHOLE GENOME SHOTGUN SEQUENCE"/>
    <property type="match status" value="1"/>
</dbReference>
<dbReference type="Proteomes" id="UP000772434">
    <property type="component" value="Unassembled WGS sequence"/>
</dbReference>
<organism evidence="3 4">
    <name type="scientific">Rhodocollybia butyracea</name>
    <dbReference type="NCBI Taxonomy" id="206335"/>
    <lineage>
        <taxon>Eukaryota</taxon>
        <taxon>Fungi</taxon>
        <taxon>Dikarya</taxon>
        <taxon>Basidiomycota</taxon>
        <taxon>Agaricomycotina</taxon>
        <taxon>Agaricomycetes</taxon>
        <taxon>Agaricomycetidae</taxon>
        <taxon>Agaricales</taxon>
        <taxon>Marasmiineae</taxon>
        <taxon>Omphalotaceae</taxon>
        <taxon>Rhodocollybia</taxon>
    </lineage>
</organism>
<evidence type="ECO:0000259" key="2">
    <source>
        <dbReference type="Pfam" id="PF20152"/>
    </source>
</evidence>
<feature type="transmembrane region" description="Helical" evidence="1">
    <location>
        <begin position="123"/>
        <end position="146"/>
    </location>
</feature>
<feature type="transmembrane region" description="Helical" evidence="1">
    <location>
        <begin position="166"/>
        <end position="185"/>
    </location>
</feature>
<dbReference type="InterPro" id="IPR045339">
    <property type="entry name" value="DUF6534"/>
</dbReference>
<keyword evidence="1" id="KW-0812">Transmembrane</keyword>
<feature type="transmembrane region" description="Helical" evidence="1">
    <location>
        <begin position="17"/>
        <end position="39"/>
    </location>
</feature>
<keyword evidence="4" id="KW-1185">Reference proteome</keyword>
<accession>A0A9P5Q1N2</accession>
<dbReference type="Pfam" id="PF20152">
    <property type="entry name" value="DUF6534"/>
    <property type="match status" value="1"/>
</dbReference>
<reference evidence="3" key="1">
    <citation type="submission" date="2020-11" db="EMBL/GenBank/DDBJ databases">
        <authorList>
            <consortium name="DOE Joint Genome Institute"/>
            <person name="Ahrendt S."/>
            <person name="Riley R."/>
            <person name="Andreopoulos W."/>
            <person name="Labutti K."/>
            <person name="Pangilinan J."/>
            <person name="Ruiz-Duenas F.J."/>
            <person name="Barrasa J.M."/>
            <person name="Sanchez-Garcia M."/>
            <person name="Camarero S."/>
            <person name="Miyauchi S."/>
            <person name="Serrano A."/>
            <person name="Linde D."/>
            <person name="Babiker R."/>
            <person name="Drula E."/>
            <person name="Ayuso-Fernandez I."/>
            <person name="Pacheco R."/>
            <person name="Padilla G."/>
            <person name="Ferreira P."/>
            <person name="Barriuso J."/>
            <person name="Kellner H."/>
            <person name="Castanera R."/>
            <person name="Alfaro M."/>
            <person name="Ramirez L."/>
            <person name="Pisabarro A.G."/>
            <person name="Kuo A."/>
            <person name="Tritt A."/>
            <person name="Lipzen A."/>
            <person name="He G."/>
            <person name="Yan M."/>
            <person name="Ng V."/>
            <person name="Cullen D."/>
            <person name="Martin F."/>
            <person name="Rosso M.-N."/>
            <person name="Henrissat B."/>
            <person name="Hibbett D."/>
            <person name="Martinez A.T."/>
            <person name="Grigoriev I.V."/>
        </authorList>
    </citation>
    <scope>NUCLEOTIDE SEQUENCE</scope>
    <source>
        <strain evidence="3">AH 40177</strain>
    </source>
</reference>
<evidence type="ECO:0000313" key="3">
    <source>
        <dbReference type="EMBL" id="KAF9073123.1"/>
    </source>
</evidence>
<dbReference type="OrthoDB" id="2864380at2759"/>
<keyword evidence="1" id="KW-1133">Transmembrane helix</keyword>
<dbReference type="PANTHER" id="PTHR40465:SF1">
    <property type="entry name" value="DUF6534 DOMAIN-CONTAINING PROTEIN"/>
    <property type="match status" value="1"/>
</dbReference>
<feature type="transmembrane region" description="Helical" evidence="1">
    <location>
        <begin position="95"/>
        <end position="116"/>
    </location>
</feature>
<evidence type="ECO:0000256" key="1">
    <source>
        <dbReference type="SAM" id="Phobius"/>
    </source>
</evidence>
<sequence length="263" mass="29275">MSSFQGYINPGPAFDGLYYGFVVSTVLFGVTTVQAWIYVRINRDSWLLRILVASLVSLDFVTTFLNSQTVYDLLLANFGNIETLLTTPLPFKVEILISFVVIFIVNMSFAYRIYLLRQIHKSLAFIVAAIGTAGLVMGLVAGVAFLKQPSLSSINDRTVKNPMITSLALSVVSDVLSTIAISWSLHKSRTGFERSDSLMQKFFNFVVGRGLLLALSQITTLILLSVQEDQENLSWSVVILVYLLLPVDELRSVYAQLQTWIEG</sequence>
<name>A0A9P5Q1N2_9AGAR</name>
<gene>
    <name evidence="3" type="ORF">BDP27DRAFT_1319439</name>
</gene>
<keyword evidence="1" id="KW-0472">Membrane</keyword>
<dbReference type="EMBL" id="JADNRY010000020">
    <property type="protein sequence ID" value="KAF9073123.1"/>
    <property type="molecule type" value="Genomic_DNA"/>
</dbReference>